<feature type="region of interest" description="Disordered" evidence="1">
    <location>
        <begin position="108"/>
        <end position="139"/>
    </location>
</feature>
<organism evidence="2 3">
    <name type="scientific">Araneus ventricosus</name>
    <name type="common">Orbweaver spider</name>
    <name type="synonym">Epeira ventricosa</name>
    <dbReference type="NCBI Taxonomy" id="182803"/>
    <lineage>
        <taxon>Eukaryota</taxon>
        <taxon>Metazoa</taxon>
        <taxon>Ecdysozoa</taxon>
        <taxon>Arthropoda</taxon>
        <taxon>Chelicerata</taxon>
        <taxon>Arachnida</taxon>
        <taxon>Araneae</taxon>
        <taxon>Araneomorphae</taxon>
        <taxon>Entelegynae</taxon>
        <taxon>Araneoidea</taxon>
        <taxon>Araneidae</taxon>
        <taxon>Araneus</taxon>
    </lineage>
</organism>
<evidence type="ECO:0000313" key="3">
    <source>
        <dbReference type="Proteomes" id="UP000499080"/>
    </source>
</evidence>
<evidence type="ECO:0000313" key="2">
    <source>
        <dbReference type="EMBL" id="GBN86474.1"/>
    </source>
</evidence>
<reference evidence="2 3" key="1">
    <citation type="journal article" date="2019" name="Sci. Rep.">
        <title>Orb-weaving spider Araneus ventricosus genome elucidates the spidroin gene catalogue.</title>
        <authorList>
            <person name="Kono N."/>
            <person name="Nakamura H."/>
            <person name="Ohtoshi R."/>
            <person name="Moran D.A.P."/>
            <person name="Shinohara A."/>
            <person name="Yoshida Y."/>
            <person name="Fujiwara M."/>
            <person name="Mori M."/>
            <person name="Tomita M."/>
            <person name="Arakawa K."/>
        </authorList>
    </citation>
    <scope>NUCLEOTIDE SEQUENCE [LARGE SCALE GENOMIC DNA]</scope>
</reference>
<comment type="caution">
    <text evidence="2">The sequence shown here is derived from an EMBL/GenBank/DDBJ whole genome shotgun (WGS) entry which is preliminary data.</text>
</comment>
<keyword evidence="3" id="KW-1185">Reference proteome</keyword>
<gene>
    <name evidence="2" type="ORF">AVEN_229859_1</name>
</gene>
<feature type="compositionally biased region" description="Polar residues" evidence="1">
    <location>
        <begin position="119"/>
        <end position="130"/>
    </location>
</feature>
<sequence>MPRASGCHPLLGSVVDGAVGPELLFDIVWVERNLLSSVGNETPFPSFPTFYDVTTPVSTQAANAEITAENIKYLSLYLKSESISIDEPTETEEVIDSDPNETIEEMSPVIGQEQPPPSTNSACPGGQTENKPWFGNTIDGNAHPNHYAFGMRHRG</sequence>
<evidence type="ECO:0000256" key="1">
    <source>
        <dbReference type="SAM" id="MobiDB-lite"/>
    </source>
</evidence>
<accession>A0A4Y2SE21</accession>
<protein>
    <submittedName>
        <fullName evidence="2">Uncharacterized protein</fullName>
    </submittedName>
</protein>
<name>A0A4Y2SE21_ARAVE</name>
<dbReference type="EMBL" id="BGPR01021306">
    <property type="protein sequence ID" value="GBN86474.1"/>
    <property type="molecule type" value="Genomic_DNA"/>
</dbReference>
<dbReference type="Proteomes" id="UP000499080">
    <property type="component" value="Unassembled WGS sequence"/>
</dbReference>
<proteinExistence type="predicted"/>
<dbReference type="AlphaFoldDB" id="A0A4Y2SE21"/>